<evidence type="ECO:0000313" key="2">
    <source>
        <dbReference type="EMBL" id="PKI62309.1"/>
    </source>
</evidence>
<sequence>MSFIRVRVDVLRARKSILLDLDDRSEVDCFYHLFASLRAILLAMACFVLWAEQLTRRPEPEIGNWRRPGNLRLEFSQKGPVFLGLDPLEECSLVLVTIGCGQACFRMPLIHLRDGSPGRPIRRPSADVRECPSSGG</sequence>
<evidence type="ECO:0000313" key="3">
    <source>
        <dbReference type="Proteomes" id="UP000233551"/>
    </source>
</evidence>
<comment type="caution">
    <text evidence="2">The sequence shown here is derived from an EMBL/GenBank/DDBJ whole genome shotgun (WGS) entry which is preliminary data.</text>
</comment>
<proteinExistence type="predicted"/>
<dbReference type="AlphaFoldDB" id="A0A2I0K169"/>
<gene>
    <name evidence="2" type="ORF">CRG98_017310</name>
</gene>
<organism evidence="2 3">
    <name type="scientific">Punica granatum</name>
    <name type="common">Pomegranate</name>
    <dbReference type="NCBI Taxonomy" id="22663"/>
    <lineage>
        <taxon>Eukaryota</taxon>
        <taxon>Viridiplantae</taxon>
        <taxon>Streptophyta</taxon>
        <taxon>Embryophyta</taxon>
        <taxon>Tracheophyta</taxon>
        <taxon>Spermatophyta</taxon>
        <taxon>Magnoliopsida</taxon>
        <taxon>eudicotyledons</taxon>
        <taxon>Gunneridae</taxon>
        <taxon>Pentapetalae</taxon>
        <taxon>rosids</taxon>
        <taxon>malvids</taxon>
        <taxon>Myrtales</taxon>
        <taxon>Lythraceae</taxon>
        <taxon>Punica</taxon>
    </lineage>
</organism>
<accession>A0A2I0K169</accession>
<dbReference type="EMBL" id="PGOL01000977">
    <property type="protein sequence ID" value="PKI62309.1"/>
    <property type="molecule type" value="Genomic_DNA"/>
</dbReference>
<feature type="region of interest" description="Disordered" evidence="1">
    <location>
        <begin position="116"/>
        <end position="136"/>
    </location>
</feature>
<keyword evidence="3" id="KW-1185">Reference proteome</keyword>
<name>A0A2I0K169_PUNGR</name>
<evidence type="ECO:0000256" key="1">
    <source>
        <dbReference type="SAM" id="MobiDB-lite"/>
    </source>
</evidence>
<protein>
    <submittedName>
        <fullName evidence="2">Uncharacterized protein</fullName>
    </submittedName>
</protein>
<reference evidence="2 3" key="1">
    <citation type="submission" date="2017-11" db="EMBL/GenBank/DDBJ databases">
        <title>De-novo sequencing of pomegranate (Punica granatum L.) genome.</title>
        <authorList>
            <person name="Akparov Z."/>
            <person name="Amiraslanov A."/>
            <person name="Hajiyeva S."/>
            <person name="Abbasov M."/>
            <person name="Kaur K."/>
            <person name="Hamwieh A."/>
            <person name="Solovyev V."/>
            <person name="Salamov A."/>
            <person name="Braich B."/>
            <person name="Kosarev P."/>
            <person name="Mahmoud A."/>
            <person name="Hajiyev E."/>
            <person name="Babayeva S."/>
            <person name="Izzatullayeva V."/>
            <person name="Mammadov A."/>
            <person name="Mammadov A."/>
            <person name="Sharifova S."/>
            <person name="Ojaghi J."/>
            <person name="Eynullazada K."/>
            <person name="Bayramov B."/>
            <person name="Abdulazimova A."/>
            <person name="Shahmuradov I."/>
        </authorList>
    </citation>
    <scope>NUCLEOTIDE SEQUENCE [LARGE SCALE GENOMIC DNA]</scope>
    <source>
        <strain evidence="3">cv. AG2017</strain>
        <tissue evidence="2">Leaf</tissue>
    </source>
</reference>
<dbReference type="Proteomes" id="UP000233551">
    <property type="component" value="Unassembled WGS sequence"/>
</dbReference>